<evidence type="ECO:0000256" key="2">
    <source>
        <dbReference type="ARBA" id="ARBA00022679"/>
    </source>
</evidence>
<evidence type="ECO:0000256" key="3">
    <source>
        <dbReference type="ARBA" id="ARBA00022741"/>
    </source>
</evidence>
<comment type="function">
    <text evidence="8">Catalyzes the ATP-dependent phosphorylation of fructose-l-phosphate to fructose-l,6-bisphosphate.</text>
</comment>
<proteinExistence type="inferred from homology"/>
<dbReference type="EMBL" id="JAUSVP010000001">
    <property type="protein sequence ID" value="MDQ0445980.1"/>
    <property type="molecule type" value="Genomic_DNA"/>
</dbReference>
<protein>
    <recommendedName>
        <fullName evidence="7">Phosphofructokinase</fullName>
    </recommendedName>
</protein>
<dbReference type="Proteomes" id="UP001231124">
    <property type="component" value="Unassembled WGS sequence"/>
</dbReference>
<dbReference type="InterPro" id="IPR011611">
    <property type="entry name" value="PfkB_dom"/>
</dbReference>
<dbReference type="InterPro" id="IPR017583">
    <property type="entry name" value="Tagatose/fructose_Pkinase"/>
</dbReference>
<reference evidence="10 11" key="1">
    <citation type="submission" date="2023-07" db="EMBL/GenBank/DDBJ databases">
        <title>Genomic Encyclopedia of Type Strains, Phase IV (KMG-IV): sequencing the most valuable type-strain genomes for metagenomic binning, comparative biology and taxonomic classification.</title>
        <authorList>
            <person name="Goeker M."/>
        </authorList>
    </citation>
    <scope>NUCLEOTIDE SEQUENCE [LARGE SCALE GENOMIC DNA]</scope>
    <source>
        <strain evidence="10 11">DSM 19013</strain>
    </source>
</reference>
<evidence type="ECO:0000256" key="4">
    <source>
        <dbReference type="ARBA" id="ARBA00022777"/>
    </source>
</evidence>
<comment type="similarity">
    <text evidence="1 7 8">Belongs to the carbohydrate kinase PfkB family.</text>
</comment>
<keyword evidence="5 8" id="KW-0067">ATP-binding</keyword>
<dbReference type="PANTHER" id="PTHR46566:SF5">
    <property type="entry name" value="1-PHOSPHOFRUCTOKINASE"/>
    <property type="match status" value="1"/>
</dbReference>
<evidence type="ECO:0000259" key="9">
    <source>
        <dbReference type="Pfam" id="PF00294"/>
    </source>
</evidence>
<evidence type="ECO:0000256" key="6">
    <source>
        <dbReference type="ARBA" id="ARBA00047745"/>
    </source>
</evidence>
<dbReference type="PROSITE" id="PS00584">
    <property type="entry name" value="PFKB_KINASES_2"/>
    <property type="match status" value="1"/>
</dbReference>
<organism evidence="10 11">
    <name type="scientific">Methylobacterium aerolatum</name>
    <dbReference type="NCBI Taxonomy" id="418708"/>
    <lineage>
        <taxon>Bacteria</taxon>
        <taxon>Pseudomonadati</taxon>
        <taxon>Pseudomonadota</taxon>
        <taxon>Alphaproteobacteria</taxon>
        <taxon>Hyphomicrobiales</taxon>
        <taxon>Methylobacteriaceae</taxon>
        <taxon>Methylobacterium</taxon>
    </lineage>
</organism>
<dbReference type="NCBIfam" id="TIGR03168">
    <property type="entry name" value="1-PFK"/>
    <property type="match status" value="1"/>
</dbReference>
<keyword evidence="4 8" id="KW-0418">Kinase</keyword>
<dbReference type="CDD" id="cd01164">
    <property type="entry name" value="FruK_PfkB_like"/>
    <property type="match status" value="1"/>
</dbReference>
<dbReference type="InterPro" id="IPR002173">
    <property type="entry name" value="Carboh/pur_kinase_PfkB_CS"/>
</dbReference>
<evidence type="ECO:0000256" key="8">
    <source>
        <dbReference type="RuleBase" id="RU369061"/>
    </source>
</evidence>
<name>A0ABU0HUI4_9HYPH</name>
<comment type="catalytic activity">
    <reaction evidence="6 8">
        <text>beta-D-fructose 1-phosphate + ATP = beta-D-fructose 1,6-bisphosphate + ADP + H(+)</text>
        <dbReference type="Rhea" id="RHEA:14213"/>
        <dbReference type="ChEBI" id="CHEBI:15378"/>
        <dbReference type="ChEBI" id="CHEBI:30616"/>
        <dbReference type="ChEBI" id="CHEBI:32966"/>
        <dbReference type="ChEBI" id="CHEBI:138881"/>
        <dbReference type="ChEBI" id="CHEBI:456216"/>
        <dbReference type="EC" id="2.7.1.56"/>
    </reaction>
</comment>
<dbReference type="GO" id="GO:0008662">
    <property type="term" value="F:1-phosphofructokinase activity"/>
    <property type="evidence" value="ECO:0007669"/>
    <property type="project" value="UniProtKB-EC"/>
</dbReference>
<dbReference type="RefSeq" id="WP_238203247.1">
    <property type="nucleotide sequence ID" value="NZ_BPQE01000013.1"/>
</dbReference>
<keyword evidence="2 7" id="KW-0808">Transferase</keyword>
<sequence length="314" mass="31676">MSRIVTLTLNPAIDQTVVLGALAPGEVHRARAVARHAGGKGVNVACCLADWGLAAAVTGLLGADNDAAFRQVFAAKGIEDRFIRVPGETRTNLKLLDTGSGDTTDINLPGLPAGDAFAAVRTELLARAGRGDLAVLAGSLPEGIAADAYADLTASLNAAGARVVLDASGPALKAALAAGSEGLPHAVKPNRHELEEWAGHRLPTLQAVRAAAEELRGRGIPVVVVSLGAEGALFLTEAGAVHASPPPIEVASTVGAGDALVAGLVAALAARLDLPSTARLALAFAAAKLTREGANLPPRPEVERIAGTVRVVPA</sequence>
<dbReference type="Pfam" id="PF00294">
    <property type="entry name" value="PfkB"/>
    <property type="match status" value="1"/>
</dbReference>
<evidence type="ECO:0000313" key="10">
    <source>
        <dbReference type="EMBL" id="MDQ0445980.1"/>
    </source>
</evidence>
<evidence type="ECO:0000256" key="5">
    <source>
        <dbReference type="ARBA" id="ARBA00022840"/>
    </source>
</evidence>
<dbReference type="InterPro" id="IPR029056">
    <property type="entry name" value="Ribokinase-like"/>
</dbReference>
<dbReference type="NCBIfam" id="TIGR03828">
    <property type="entry name" value="pfkB"/>
    <property type="match status" value="1"/>
</dbReference>
<keyword evidence="11" id="KW-1185">Reference proteome</keyword>
<gene>
    <name evidence="10" type="ORF">QO012_000458</name>
</gene>
<dbReference type="InterPro" id="IPR022463">
    <property type="entry name" value="1-PFruKinase"/>
</dbReference>
<dbReference type="PANTHER" id="PTHR46566">
    <property type="entry name" value="1-PHOSPHOFRUCTOKINASE-RELATED"/>
    <property type="match status" value="1"/>
</dbReference>
<dbReference type="PIRSF" id="PIRSF000535">
    <property type="entry name" value="1PFK/6PFK/LacC"/>
    <property type="match status" value="1"/>
</dbReference>
<dbReference type="PROSITE" id="PS00583">
    <property type="entry name" value="PFKB_KINASES_1"/>
    <property type="match status" value="1"/>
</dbReference>
<comment type="caution">
    <text evidence="10">The sequence shown here is derived from an EMBL/GenBank/DDBJ whole genome shotgun (WGS) entry which is preliminary data.</text>
</comment>
<dbReference type="SUPFAM" id="SSF53613">
    <property type="entry name" value="Ribokinase-like"/>
    <property type="match status" value="1"/>
</dbReference>
<accession>A0ABU0HUI4</accession>
<feature type="domain" description="Carbohydrate kinase PfkB" evidence="9">
    <location>
        <begin position="9"/>
        <end position="297"/>
    </location>
</feature>
<evidence type="ECO:0000313" key="11">
    <source>
        <dbReference type="Proteomes" id="UP001231124"/>
    </source>
</evidence>
<evidence type="ECO:0000256" key="1">
    <source>
        <dbReference type="ARBA" id="ARBA00010688"/>
    </source>
</evidence>
<evidence type="ECO:0000256" key="7">
    <source>
        <dbReference type="PIRNR" id="PIRNR000535"/>
    </source>
</evidence>
<dbReference type="Gene3D" id="3.40.1190.20">
    <property type="match status" value="1"/>
</dbReference>
<keyword evidence="3 8" id="KW-0547">Nucleotide-binding</keyword>